<dbReference type="AlphaFoldDB" id="A0ABD0RGB6"/>
<feature type="region of interest" description="Disordered" evidence="1">
    <location>
        <begin position="69"/>
        <end position="99"/>
    </location>
</feature>
<feature type="non-terminal residue" evidence="2">
    <location>
        <position position="1"/>
    </location>
</feature>
<protein>
    <submittedName>
        <fullName evidence="2">Uncharacterized protein</fullName>
    </submittedName>
</protein>
<proteinExistence type="predicted"/>
<dbReference type="EMBL" id="JAMKFB020000003">
    <property type="protein sequence ID" value="KAL0197588.1"/>
    <property type="molecule type" value="Genomic_DNA"/>
</dbReference>
<comment type="caution">
    <text evidence="2">The sequence shown here is derived from an EMBL/GenBank/DDBJ whole genome shotgun (WGS) entry which is preliminary data.</text>
</comment>
<feature type="non-terminal residue" evidence="2">
    <location>
        <position position="99"/>
    </location>
</feature>
<name>A0ABD0RGB6_CIRMR</name>
<gene>
    <name evidence="2" type="ORF">M9458_006128</name>
</gene>
<evidence type="ECO:0000313" key="3">
    <source>
        <dbReference type="Proteomes" id="UP001529510"/>
    </source>
</evidence>
<keyword evidence="3" id="KW-1185">Reference proteome</keyword>
<evidence type="ECO:0000313" key="2">
    <source>
        <dbReference type="EMBL" id="KAL0197588.1"/>
    </source>
</evidence>
<reference evidence="2 3" key="1">
    <citation type="submission" date="2024-05" db="EMBL/GenBank/DDBJ databases">
        <title>Genome sequencing and assembly of Indian major carp, Cirrhinus mrigala (Hamilton, 1822).</title>
        <authorList>
            <person name="Mohindra V."/>
            <person name="Chowdhury L.M."/>
            <person name="Lal K."/>
            <person name="Jena J.K."/>
        </authorList>
    </citation>
    <scope>NUCLEOTIDE SEQUENCE [LARGE SCALE GENOMIC DNA]</scope>
    <source>
        <strain evidence="2">CM1030</strain>
        <tissue evidence="2">Blood</tissue>
    </source>
</reference>
<accession>A0ABD0RGB6</accession>
<sequence>QRWTSLLHSTISPGSGRDGPYVAQTVSLHISPNCSAPGSPDQGLLTGVSPLTDSATLADQSVVLRSNIPPRQLAVGDSSQERSPISGTGDSISSPARAL</sequence>
<feature type="compositionally biased region" description="Polar residues" evidence="1">
    <location>
        <begin position="77"/>
        <end position="99"/>
    </location>
</feature>
<dbReference type="Proteomes" id="UP001529510">
    <property type="component" value="Unassembled WGS sequence"/>
</dbReference>
<evidence type="ECO:0000256" key="1">
    <source>
        <dbReference type="SAM" id="MobiDB-lite"/>
    </source>
</evidence>
<organism evidence="2 3">
    <name type="scientific">Cirrhinus mrigala</name>
    <name type="common">Mrigala</name>
    <dbReference type="NCBI Taxonomy" id="683832"/>
    <lineage>
        <taxon>Eukaryota</taxon>
        <taxon>Metazoa</taxon>
        <taxon>Chordata</taxon>
        <taxon>Craniata</taxon>
        <taxon>Vertebrata</taxon>
        <taxon>Euteleostomi</taxon>
        <taxon>Actinopterygii</taxon>
        <taxon>Neopterygii</taxon>
        <taxon>Teleostei</taxon>
        <taxon>Ostariophysi</taxon>
        <taxon>Cypriniformes</taxon>
        <taxon>Cyprinidae</taxon>
        <taxon>Labeoninae</taxon>
        <taxon>Labeonini</taxon>
        <taxon>Cirrhinus</taxon>
    </lineage>
</organism>